<accession>A0A379LQB4</accession>
<evidence type="ECO:0000313" key="3">
    <source>
        <dbReference type="Proteomes" id="UP000254208"/>
    </source>
</evidence>
<proteinExistence type="predicted"/>
<organism evidence="2 3">
    <name type="scientific">Providencia rettgeri</name>
    <dbReference type="NCBI Taxonomy" id="587"/>
    <lineage>
        <taxon>Bacteria</taxon>
        <taxon>Pseudomonadati</taxon>
        <taxon>Pseudomonadota</taxon>
        <taxon>Gammaproteobacteria</taxon>
        <taxon>Enterobacterales</taxon>
        <taxon>Morganellaceae</taxon>
        <taxon>Providencia</taxon>
    </lineage>
</organism>
<evidence type="ECO:0000313" key="1">
    <source>
        <dbReference type="EMBL" id="SUD99054.1"/>
    </source>
</evidence>
<dbReference type="AlphaFoldDB" id="A0A379LQB4"/>
<name>A0A379LQB4_PRORE</name>
<dbReference type="EMBL" id="UGTZ01000002">
    <property type="protein sequence ID" value="SUD99110.1"/>
    <property type="molecule type" value="Genomic_DNA"/>
</dbReference>
<dbReference type="GeneID" id="93674871"/>
<evidence type="ECO:0000313" key="2">
    <source>
        <dbReference type="EMBL" id="SUD99110.1"/>
    </source>
</evidence>
<protein>
    <submittedName>
        <fullName evidence="2">Uncharacterized protein</fullName>
    </submittedName>
</protein>
<dbReference type="EMBL" id="UGTZ01000002">
    <property type="protein sequence ID" value="SUD99054.1"/>
    <property type="molecule type" value="Genomic_DNA"/>
</dbReference>
<reference evidence="2 3" key="1">
    <citation type="submission" date="2018-06" db="EMBL/GenBank/DDBJ databases">
        <authorList>
            <consortium name="Pathogen Informatics"/>
            <person name="Doyle S."/>
        </authorList>
    </citation>
    <scope>NUCLEOTIDE SEQUENCE [LARGE SCALE GENOMIC DNA]</scope>
    <source>
        <strain evidence="2 3">NCTC11801</strain>
    </source>
</reference>
<dbReference type="RefSeq" id="WP_115168377.1">
    <property type="nucleotide sequence ID" value="NZ_CP077318.1"/>
</dbReference>
<gene>
    <name evidence="1" type="ORF">NCTC11801_04781</name>
    <name evidence="2" type="ORF">NCTC11801_04837</name>
</gene>
<sequence length="110" mass="12784">MIIPKAIFLHYTYRKAQGGLFDSIKQESQRVMGQLVMELRNPEIHQQGEIQLMFAAEQYPRLSEDKEALAWHSLQTQFQQAGYLIQVQHHPLGFSIHLNWAQLPQNPSLT</sequence>
<dbReference type="Proteomes" id="UP000254208">
    <property type="component" value="Unassembled WGS sequence"/>
</dbReference>